<feature type="domain" description="TRAM" evidence="6">
    <location>
        <begin position="1"/>
        <end position="58"/>
    </location>
</feature>
<dbReference type="InterPro" id="IPR010280">
    <property type="entry name" value="U5_MeTrfase_fam"/>
</dbReference>
<comment type="caution">
    <text evidence="7">The sequence shown here is derived from an EMBL/GenBank/DDBJ whole genome shotgun (WGS) entry which is preliminary data.</text>
</comment>
<dbReference type="CDD" id="cd02440">
    <property type="entry name" value="AdoMet_MTases"/>
    <property type="match status" value="1"/>
</dbReference>
<dbReference type="Gene3D" id="2.40.50.1070">
    <property type="match status" value="1"/>
</dbReference>
<dbReference type="InterPro" id="IPR030390">
    <property type="entry name" value="MeTrfase_TrmA_AS"/>
</dbReference>
<feature type="binding site" evidence="4">
    <location>
        <position position="321"/>
    </location>
    <ligand>
        <name>S-adenosyl-L-methionine</name>
        <dbReference type="ChEBI" id="CHEBI:59789"/>
    </ligand>
</feature>
<proteinExistence type="inferred from homology"/>
<dbReference type="SUPFAM" id="SSF50249">
    <property type="entry name" value="Nucleic acid-binding proteins"/>
    <property type="match status" value="1"/>
</dbReference>
<name>A0A9D1R297_9FIRM</name>
<reference evidence="7" key="1">
    <citation type="journal article" date="2021" name="PeerJ">
        <title>Extensive microbial diversity within the chicken gut microbiome revealed by metagenomics and culture.</title>
        <authorList>
            <person name="Gilroy R."/>
            <person name="Ravi A."/>
            <person name="Getino M."/>
            <person name="Pursley I."/>
            <person name="Horton D.L."/>
            <person name="Alikhan N.F."/>
            <person name="Baker D."/>
            <person name="Gharbi K."/>
            <person name="Hall N."/>
            <person name="Watson M."/>
            <person name="Adriaenssens E.M."/>
            <person name="Foster-Nyarko E."/>
            <person name="Jarju S."/>
            <person name="Secka A."/>
            <person name="Antonio M."/>
            <person name="Oren A."/>
            <person name="Chaudhuri R.R."/>
            <person name="La Ragione R."/>
            <person name="Hildebrand F."/>
            <person name="Pallen M.J."/>
        </authorList>
    </citation>
    <scope>NUCLEOTIDE SEQUENCE</scope>
    <source>
        <strain evidence="7">CHK195-6426</strain>
    </source>
</reference>
<evidence type="ECO:0000256" key="3">
    <source>
        <dbReference type="ARBA" id="ARBA00022691"/>
    </source>
</evidence>
<evidence type="ECO:0000256" key="4">
    <source>
        <dbReference type="PROSITE-ProRule" id="PRU01024"/>
    </source>
</evidence>
<dbReference type="PANTHER" id="PTHR11061:SF30">
    <property type="entry name" value="TRNA (URACIL(54)-C(5))-METHYLTRANSFERASE"/>
    <property type="match status" value="1"/>
</dbReference>
<dbReference type="SUPFAM" id="SSF53335">
    <property type="entry name" value="S-adenosyl-L-methionine-dependent methyltransferases"/>
    <property type="match status" value="1"/>
</dbReference>
<evidence type="ECO:0000256" key="2">
    <source>
        <dbReference type="ARBA" id="ARBA00022679"/>
    </source>
</evidence>
<keyword evidence="3 4" id="KW-0949">S-adenosyl-L-methionine</keyword>
<dbReference type="InterPro" id="IPR029063">
    <property type="entry name" value="SAM-dependent_MTases_sf"/>
</dbReference>
<dbReference type="PANTHER" id="PTHR11061">
    <property type="entry name" value="RNA M5U METHYLTRANSFERASE"/>
    <property type="match status" value="1"/>
</dbReference>
<dbReference type="GO" id="GO:0032259">
    <property type="term" value="P:methylation"/>
    <property type="evidence" value="ECO:0007669"/>
    <property type="project" value="UniProtKB-KW"/>
</dbReference>
<dbReference type="Gene3D" id="2.40.50.140">
    <property type="entry name" value="Nucleic acid-binding proteins"/>
    <property type="match status" value="1"/>
</dbReference>
<keyword evidence="1 4" id="KW-0489">Methyltransferase</keyword>
<evidence type="ECO:0000256" key="1">
    <source>
        <dbReference type="ARBA" id="ARBA00022603"/>
    </source>
</evidence>
<evidence type="ECO:0000313" key="7">
    <source>
        <dbReference type="EMBL" id="HIW80178.1"/>
    </source>
</evidence>
<dbReference type="AlphaFoldDB" id="A0A9D1R297"/>
<reference evidence="7" key="2">
    <citation type="submission" date="2021-04" db="EMBL/GenBank/DDBJ databases">
        <authorList>
            <person name="Gilroy R."/>
        </authorList>
    </citation>
    <scope>NUCLEOTIDE SEQUENCE</scope>
    <source>
        <strain evidence="7">CHK195-6426</strain>
    </source>
</reference>
<evidence type="ECO:0000259" key="6">
    <source>
        <dbReference type="PROSITE" id="PS50926"/>
    </source>
</evidence>
<dbReference type="InterPro" id="IPR012340">
    <property type="entry name" value="NA-bd_OB-fold"/>
</dbReference>
<dbReference type="PROSITE" id="PS01230">
    <property type="entry name" value="TRMA_1"/>
    <property type="match status" value="1"/>
</dbReference>
<feature type="active site" description="Nucleophile" evidence="4">
    <location>
        <position position="450"/>
    </location>
</feature>
<feature type="active site" evidence="5">
    <location>
        <position position="450"/>
    </location>
</feature>
<evidence type="ECO:0000313" key="8">
    <source>
        <dbReference type="Proteomes" id="UP000824265"/>
    </source>
</evidence>
<organism evidence="7 8">
    <name type="scientific">Candidatus Acetatifactor stercoripullorum</name>
    <dbReference type="NCBI Taxonomy" id="2838414"/>
    <lineage>
        <taxon>Bacteria</taxon>
        <taxon>Bacillati</taxon>
        <taxon>Bacillota</taxon>
        <taxon>Clostridia</taxon>
        <taxon>Lachnospirales</taxon>
        <taxon>Lachnospiraceae</taxon>
        <taxon>Acetatifactor</taxon>
    </lineage>
</organism>
<dbReference type="PROSITE" id="PS51687">
    <property type="entry name" value="SAM_MT_RNA_M5U"/>
    <property type="match status" value="1"/>
</dbReference>
<dbReference type="GO" id="GO:0008173">
    <property type="term" value="F:RNA methyltransferase activity"/>
    <property type="evidence" value="ECO:0007669"/>
    <property type="project" value="InterPro"/>
</dbReference>
<evidence type="ECO:0000256" key="5">
    <source>
        <dbReference type="PROSITE-ProRule" id="PRU10015"/>
    </source>
</evidence>
<sequence>MKKGQVYEGIVERVDFPNKGIVKVGEETVVVKMSLPGQKVKLGVNKVRKGKAEGRLLEVMEKSPLETGHPCSHFGVCGGCTYLSLPYEEQLRVKEGQVKRLLDSVLSRQDGSWKWEGIKGSPKVYEYRNKMEFSFGDEYKEGPLSLGMHKRSSFYDVVTVEDCKLVDADYRLILQETRDFFAKRGVTFFHRLTHKGYLRHLLVRKASKTGEILAALVTTSQEPWGENGEAFTKEAADVNLQETFQKGSTDVNLPEEFAQMLLGLEKEGRLQGSLAGILHITNDSQADVVKSDRTDILYGRDYFYEELLGLRFKISVFSFFQTNSYGAEVLYETVREYIGDLGRGLSGKAAQTVFDLYSGTGTIAQLMAPAAKQVIGVEIVEEAVEAARRNALENGLDNCRFIAGDVLKVLDQVEEKPDLIILDPPRDGIHPKALPKIIAYGVEHIVYISCKPTSLIRDLAVFLDNGYRVERAVAVDQFPWTGNVETVCLLSNRKPDTKVRIDVDLEDYYRIKDAKKNQN</sequence>
<accession>A0A9D1R297</accession>
<dbReference type="GO" id="GO:0006396">
    <property type="term" value="P:RNA processing"/>
    <property type="evidence" value="ECO:0007669"/>
    <property type="project" value="InterPro"/>
</dbReference>
<feature type="binding site" evidence="4">
    <location>
        <position position="357"/>
    </location>
    <ligand>
        <name>S-adenosyl-L-methionine</name>
        <dbReference type="ChEBI" id="CHEBI:59789"/>
    </ligand>
</feature>
<dbReference type="Pfam" id="PF05958">
    <property type="entry name" value="tRNA_U5-meth_tr"/>
    <property type="match status" value="1"/>
</dbReference>
<dbReference type="PROSITE" id="PS50926">
    <property type="entry name" value="TRAM"/>
    <property type="match status" value="1"/>
</dbReference>
<dbReference type="Proteomes" id="UP000824265">
    <property type="component" value="Unassembled WGS sequence"/>
</dbReference>
<keyword evidence="2 4" id="KW-0808">Transferase</keyword>
<gene>
    <name evidence="7" type="ORF">H9742_01405</name>
</gene>
<dbReference type="Gene3D" id="3.40.50.150">
    <property type="entry name" value="Vaccinia Virus protein VP39"/>
    <property type="match status" value="1"/>
</dbReference>
<comment type="similarity">
    <text evidence="4">Belongs to the class I-like SAM-binding methyltransferase superfamily. RNA M5U methyltransferase family.</text>
</comment>
<dbReference type="InterPro" id="IPR002792">
    <property type="entry name" value="TRAM_dom"/>
</dbReference>
<feature type="binding site" evidence="4">
    <location>
        <position position="378"/>
    </location>
    <ligand>
        <name>S-adenosyl-L-methionine</name>
        <dbReference type="ChEBI" id="CHEBI:59789"/>
    </ligand>
</feature>
<protein>
    <submittedName>
        <fullName evidence="7">Class I SAM-dependent RNA methyltransferase</fullName>
    </submittedName>
</protein>
<feature type="binding site" evidence="4">
    <location>
        <position position="423"/>
    </location>
    <ligand>
        <name>S-adenosyl-L-methionine</name>
        <dbReference type="ChEBI" id="CHEBI:59789"/>
    </ligand>
</feature>
<dbReference type="EMBL" id="DXGH01000007">
    <property type="protein sequence ID" value="HIW80178.1"/>
    <property type="molecule type" value="Genomic_DNA"/>
</dbReference>